<evidence type="ECO:0000256" key="1">
    <source>
        <dbReference type="ARBA" id="ARBA00008779"/>
    </source>
</evidence>
<proteinExistence type="inferred from homology"/>
<reference evidence="6 7" key="1">
    <citation type="journal article" date="2018" name="Syst. Appl. Microbiol.">
        <title>Ereboglobus luteus gen. nov. sp. nov. from cockroach guts, and new insights into the oxygen relationship of the genera Opitutus and Didymococcus (Verrucomicrobia: Opitutaceae).</title>
        <authorList>
            <person name="Tegtmeier D."/>
            <person name="Belitz A."/>
            <person name="Radek R."/>
            <person name="Heimerl T."/>
            <person name="Brune A."/>
        </authorList>
    </citation>
    <scope>NUCLEOTIDE SEQUENCE [LARGE SCALE GENOMIC DNA]</scope>
    <source>
        <strain evidence="6 7">Ho45</strain>
    </source>
</reference>
<dbReference type="OrthoDB" id="9762324at2"/>
<dbReference type="EMBL" id="CP023004">
    <property type="protein sequence ID" value="AWI10470.1"/>
    <property type="molecule type" value="Genomic_DNA"/>
</dbReference>
<name>A0A2U8E6L5_9BACT</name>
<dbReference type="PANTHER" id="PTHR45953">
    <property type="entry name" value="IDURONATE 2-SULFATASE"/>
    <property type="match status" value="1"/>
</dbReference>
<dbReference type="SUPFAM" id="SSF53649">
    <property type="entry name" value="Alkaline phosphatase-like"/>
    <property type="match status" value="1"/>
</dbReference>
<dbReference type="InterPro" id="IPR017850">
    <property type="entry name" value="Alkaline_phosphatase_core_sf"/>
</dbReference>
<keyword evidence="2" id="KW-0479">Metal-binding</keyword>
<dbReference type="GO" id="GO:0008484">
    <property type="term" value="F:sulfuric ester hydrolase activity"/>
    <property type="evidence" value="ECO:0007669"/>
    <property type="project" value="TreeGrafter"/>
</dbReference>
<gene>
    <name evidence="6" type="ORF">CKA38_02965</name>
</gene>
<dbReference type="Gene3D" id="3.40.720.10">
    <property type="entry name" value="Alkaline Phosphatase, subunit A"/>
    <property type="match status" value="1"/>
</dbReference>
<evidence type="ECO:0000259" key="5">
    <source>
        <dbReference type="Pfam" id="PF00884"/>
    </source>
</evidence>
<keyword evidence="3" id="KW-0378">Hydrolase</keyword>
<dbReference type="AlphaFoldDB" id="A0A2U8E6L5"/>
<feature type="modified residue" description="3-oxoalanine (Ser)" evidence="4">
    <location>
        <position position="77"/>
    </location>
</feature>
<sequence>MVAGGVLDANAQKPGGWKAPFIKARGDAPNILWICTDQQRWDTIGALGNKYVKTPNIDRLVREGVSFTNAHCQSPVSAPSRASFLTGMYPSAVRVTRNGNAVWPEAAPLVTKLLKDAGYECGLAGKFHLSTAMARRPEIRPADDGYTTYHYSHSPYQGGSKNDYLKYWLDRGIDINALKKQNGYVPAKYHQTTWCVDRAIDFIKERREWPWQFSLNVYDPHNPLDPPQEYIDRYNIDELPAPRFKESDLKEKSAFNNVVFQSRPKKYPGAENRRRTARYLAQIDMIDENIGRLMKALEESGQLENTLIIFMSDHGDMLGDHGLINKGCRFYNGLVRVPLVFWHPKKLMQNLRSDALVELIDVVPTLLELAGLPVSGKIQGKSLLPILTGEASADFHKEHVRCEYYDKSSNEGGKIAGGTMFRTKKYKLALYHGHAKGELFDMENDPDEFTNLWDDPAHQQVLMKLIRQSYDASIEAFDKGPEKIARY</sequence>
<evidence type="ECO:0000256" key="3">
    <source>
        <dbReference type="ARBA" id="ARBA00022801"/>
    </source>
</evidence>
<dbReference type="InterPro" id="IPR024607">
    <property type="entry name" value="Sulfatase_CS"/>
</dbReference>
<dbReference type="KEGG" id="elut:CKA38_02965"/>
<protein>
    <recommendedName>
        <fullName evidence="5">Sulfatase N-terminal domain-containing protein</fullName>
    </recommendedName>
</protein>
<organism evidence="6 7">
    <name type="scientific">Ereboglobus luteus</name>
    <dbReference type="NCBI Taxonomy" id="1796921"/>
    <lineage>
        <taxon>Bacteria</taxon>
        <taxon>Pseudomonadati</taxon>
        <taxon>Verrucomicrobiota</taxon>
        <taxon>Opitutia</taxon>
        <taxon>Opitutales</taxon>
        <taxon>Opitutaceae</taxon>
        <taxon>Ereboglobus</taxon>
    </lineage>
</organism>
<accession>A0A2U8E6L5</accession>
<dbReference type="GO" id="GO:0005737">
    <property type="term" value="C:cytoplasm"/>
    <property type="evidence" value="ECO:0007669"/>
    <property type="project" value="TreeGrafter"/>
</dbReference>
<comment type="PTM">
    <text evidence="4">The conversion to 3-oxoalanine (also known as C-formylglycine, FGly), of a serine or cysteine residue in prokaryotes and of a cysteine residue in eukaryotes, is critical for catalytic activity.</text>
</comment>
<evidence type="ECO:0000313" key="7">
    <source>
        <dbReference type="Proteomes" id="UP000244896"/>
    </source>
</evidence>
<dbReference type="PROSITE" id="PS00523">
    <property type="entry name" value="SULFATASE_1"/>
    <property type="match status" value="1"/>
</dbReference>
<feature type="domain" description="Sulfatase N-terminal" evidence="5">
    <location>
        <begin position="29"/>
        <end position="371"/>
    </location>
</feature>
<keyword evidence="7" id="KW-1185">Reference proteome</keyword>
<evidence type="ECO:0000256" key="2">
    <source>
        <dbReference type="ARBA" id="ARBA00022723"/>
    </source>
</evidence>
<comment type="similarity">
    <text evidence="1">Belongs to the sulfatase family.</text>
</comment>
<dbReference type="GO" id="GO:0046872">
    <property type="term" value="F:metal ion binding"/>
    <property type="evidence" value="ECO:0007669"/>
    <property type="project" value="UniProtKB-KW"/>
</dbReference>
<evidence type="ECO:0000256" key="4">
    <source>
        <dbReference type="PIRSR" id="PIRSR600917-52"/>
    </source>
</evidence>
<dbReference type="Proteomes" id="UP000244896">
    <property type="component" value="Chromosome"/>
</dbReference>
<evidence type="ECO:0000313" key="6">
    <source>
        <dbReference type="EMBL" id="AWI10470.1"/>
    </source>
</evidence>
<dbReference type="PANTHER" id="PTHR45953:SF1">
    <property type="entry name" value="IDURONATE 2-SULFATASE"/>
    <property type="match status" value="1"/>
</dbReference>
<dbReference type="Pfam" id="PF00884">
    <property type="entry name" value="Sulfatase"/>
    <property type="match status" value="1"/>
</dbReference>
<dbReference type="InterPro" id="IPR000917">
    <property type="entry name" value="Sulfatase_N"/>
</dbReference>